<dbReference type="Proteomes" id="UP000276215">
    <property type="component" value="Unassembled WGS sequence"/>
</dbReference>
<sequence>MILEFNFAAVNRTRDLNKAAQGLANNIIWRLKRFYGDYYPYLGGSLDQLISKKINQGDAIHSLRNLVGIVDHTLWEVKNGGDTKHPLTNVKGIYLLADEYDSFSNEYMDPHNSKDLSKISGPL</sequence>
<keyword evidence="2" id="KW-1185">Reference proteome</keyword>
<evidence type="ECO:0000313" key="2">
    <source>
        <dbReference type="Proteomes" id="UP000276215"/>
    </source>
</evidence>
<accession>A0A3N4J771</accession>
<gene>
    <name evidence="1" type="ORF">L873DRAFT_1814931</name>
</gene>
<name>A0A3N4J771_9PEZI</name>
<dbReference type="AlphaFoldDB" id="A0A3N4J771"/>
<reference evidence="1 2" key="1">
    <citation type="journal article" date="2018" name="Nat. Ecol. Evol.">
        <title>Pezizomycetes genomes reveal the molecular basis of ectomycorrhizal truffle lifestyle.</title>
        <authorList>
            <person name="Murat C."/>
            <person name="Payen T."/>
            <person name="Noel B."/>
            <person name="Kuo A."/>
            <person name="Morin E."/>
            <person name="Chen J."/>
            <person name="Kohler A."/>
            <person name="Krizsan K."/>
            <person name="Balestrini R."/>
            <person name="Da Silva C."/>
            <person name="Montanini B."/>
            <person name="Hainaut M."/>
            <person name="Levati E."/>
            <person name="Barry K.W."/>
            <person name="Belfiori B."/>
            <person name="Cichocki N."/>
            <person name="Clum A."/>
            <person name="Dockter R.B."/>
            <person name="Fauchery L."/>
            <person name="Guy J."/>
            <person name="Iotti M."/>
            <person name="Le Tacon F."/>
            <person name="Lindquist E.A."/>
            <person name="Lipzen A."/>
            <person name="Malagnac F."/>
            <person name="Mello A."/>
            <person name="Molinier V."/>
            <person name="Miyauchi S."/>
            <person name="Poulain J."/>
            <person name="Riccioni C."/>
            <person name="Rubini A."/>
            <person name="Sitrit Y."/>
            <person name="Splivallo R."/>
            <person name="Traeger S."/>
            <person name="Wang M."/>
            <person name="Zifcakova L."/>
            <person name="Wipf D."/>
            <person name="Zambonelli A."/>
            <person name="Paolocci F."/>
            <person name="Nowrousian M."/>
            <person name="Ottonello S."/>
            <person name="Baldrian P."/>
            <person name="Spatafora J.W."/>
            <person name="Henrissat B."/>
            <person name="Nagy L.G."/>
            <person name="Aury J.M."/>
            <person name="Wincker P."/>
            <person name="Grigoriev I.V."/>
            <person name="Bonfante P."/>
            <person name="Martin F.M."/>
        </authorList>
    </citation>
    <scope>NUCLEOTIDE SEQUENCE [LARGE SCALE GENOMIC DNA]</scope>
    <source>
        <strain evidence="1 2">120613-1</strain>
    </source>
</reference>
<evidence type="ECO:0008006" key="3">
    <source>
        <dbReference type="Google" id="ProtNLM"/>
    </source>
</evidence>
<dbReference type="EMBL" id="ML120443">
    <property type="protein sequence ID" value="RPA94025.1"/>
    <property type="molecule type" value="Genomic_DNA"/>
</dbReference>
<evidence type="ECO:0000313" key="1">
    <source>
        <dbReference type="EMBL" id="RPA94025.1"/>
    </source>
</evidence>
<dbReference type="OrthoDB" id="5414712at2759"/>
<protein>
    <recommendedName>
        <fullName evidence="3">AAA-ATPase-like domain-containing protein</fullName>
    </recommendedName>
</protein>
<proteinExistence type="predicted"/>
<organism evidence="1 2">
    <name type="scientific">Choiromyces venosus 120613-1</name>
    <dbReference type="NCBI Taxonomy" id="1336337"/>
    <lineage>
        <taxon>Eukaryota</taxon>
        <taxon>Fungi</taxon>
        <taxon>Dikarya</taxon>
        <taxon>Ascomycota</taxon>
        <taxon>Pezizomycotina</taxon>
        <taxon>Pezizomycetes</taxon>
        <taxon>Pezizales</taxon>
        <taxon>Tuberaceae</taxon>
        <taxon>Choiromyces</taxon>
    </lineage>
</organism>